<reference evidence="5" key="1">
    <citation type="journal article" date="2020" name="mSystems">
        <title>Genome- and Community-Level Interaction Insights into Carbon Utilization and Element Cycling Functions of Hydrothermarchaeota in Hydrothermal Sediment.</title>
        <authorList>
            <person name="Zhou Z."/>
            <person name="Liu Y."/>
            <person name="Xu W."/>
            <person name="Pan J."/>
            <person name="Luo Z.H."/>
            <person name="Li M."/>
        </authorList>
    </citation>
    <scope>NUCLEOTIDE SEQUENCE [LARGE SCALE GENOMIC DNA]</scope>
    <source>
        <strain evidence="5">SpSt-301</strain>
    </source>
</reference>
<keyword evidence="3" id="KW-0804">Transcription</keyword>
<organism evidence="5">
    <name type="scientific">Ammonifex degensii</name>
    <dbReference type="NCBI Taxonomy" id="42838"/>
    <lineage>
        <taxon>Bacteria</taxon>
        <taxon>Bacillati</taxon>
        <taxon>Bacillota</taxon>
        <taxon>Clostridia</taxon>
        <taxon>Thermoanaerobacterales</taxon>
        <taxon>Thermoanaerobacteraceae</taxon>
        <taxon>Ammonifex</taxon>
    </lineage>
</organism>
<dbReference type="SMART" id="SM00421">
    <property type="entry name" value="HTH_LUXR"/>
    <property type="match status" value="1"/>
</dbReference>
<dbReference type="SUPFAM" id="SSF46894">
    <property type="entry name" value="C-terminal effector domain of the bipartite response regulators"/>
    <property type="match status" value="1"/>
</dbReference>
<feature type="domain" description="HTH luxR-type" evidence="4">
    <location>
        <begin position="139"/>
        <end position="202"/>
    </location>
</feature>
<evidence type="ECO:0000259" key="4">
    <source>
        <dbReference type="PROSITE" id="PS50043"/>
    </source>
</evidence>
<dbReference type="Pfam" id="PF00196">
    <property type="entry name" value="GerE"/>
    <property type="match status" value="1"/>
</dbReference>
<evidence type="ECO:0000256" key="1">
    <source>
        <dbReference type="ARBA" id="ARBA00023015"/>
    </source>
</evidence>
<protein>
    <submittedName>
        <fullName evidence="5">Helix-turn-helix transcriptional regulator</fullName>
    </submittedName>
</protein>
<keyword evidence="2" id="KW-0238">DNA-binding</keyword>
<dbReference type="GO" id="GO:0006355">
    <property type="term" value="P:regulation of DNA-templated transcription"/>
    <property type="evidence" value="ECO:0007669"/>
    <property type="project" value="InterPro"/>
</dbReference>
<dbReference type="InterPro" id="IPR029016">
    <property type="entry name" value="GAF-like_dom_sf"/>
</dbReference>
<dbReference type="InterPro" id="IPR000792">
    <property type="entry name" value="Tscrpt_reg_LuxR_C"/>
</dbReference>
<dbReference type="CDD" id="cd06170">
    <property type="entry name" value="LuxR_C_like"/>
    <property type="match status" value="1"/>
</dbReference>
<dbReference type="InterPro" id="IPR036388">
    <property type="entry name" value="WH-like_DNA-bd_sf"/>
</dbReference>
<dbReference type="AlphaFoldDB" id="A0A7C1F332"/>
<evidence type="ECO:0000256" key="2">
    <source>
        <dbReference type="ARBA" id="ARBA00023125"/>
    </source>
</evidence>
<dbReference type="InterPro" id="IPR016032">
    <property type="entry name" value="Sig_transdc_resp-reg_C-effctor"/>
</dbReference>
<gene>
    <name evidence="5" type="ORF">ENQ35_00185</name>
</gene>
<evidence type="ECO:0000313" key="5">
    <source>
        <dbReference type="EMBL" id="HDW51165.1"/>
    </source>
</evidence>
<dbReference type="PANTHER" id="PTHR44688">
    <property type="entry name" value="DNA-BINDING TRANSCRIPTIONAL ACTIVATOR DEVR_DOSR"/>
    <property type="match status" value="1"/>
</dbReference>
<dbReference type="Gene3D" id="3.30.450.40">
    <property type="match status" value="1"/>
</dbReference>
<dbReference type="PROSITE" id="PS50043">
    <property type="entry name" value="HTH_LUXR_2"/>
    <property type="match status" value="1"/>
</dbReference>
<accession>A0A7C1F332</accession>
<comment type="caution">
    <text evidence="5">The sequence shown here is derived from an EMBL/GenBank/DDBJ whole genome shotgun (WGS) entry which is preliminary data.</text>
</comment>
<evidence type="ECO:0000256" key="3">
    <source>
        <dbReference type="ARBA" id="ARBA00023163"/>
    </source>
</evidence>
<dbReference type="PRINTS" id="PR00038">
    <property type="entry name" value="HTHLUXR"/>
</dbReference>
<dbReference type="PANTHER" id="PTHR44688:SF16">
    <property type="entry name" value="DNA-BINDING TRANSCRIPTIONAL ACTIVATOR DEVR_DOSR"/>
    <property type="match status" value="1"/>
</dbReference>
<dbReference type="EMBL" id="DSMV01000014">
    <property type="protein sequence ID" value="HDW51165.1"/>
    <property type="molecule type" value="Genomic_DNA"/>
</dbReference>
<dbReference type="Gene3D" id="1.10.10.10">
    <property type="entry name" value="Winged helix-like DNA-binding domain superfamily/Winged helix DNA-binding domain"/>
    <property type="match status" value="1"/>
</dbReference>
<sequence length="202" mass="22968">MYILCDPELVALKIFAAPEVLAAAERAGVKPGTVFTEESCGTNALALAREHQRFLAIRGEQHYCRLFKDWWCVASPVKDPAGKTVGFLDISLHAEKDWAWRRRTWQTLVDLIETEFYLRELEGKLQQTGVGLPPSLALLPEVEQELTPREQEVLTLLCYRLTSKEIAGRLHLSPSTVETYRKRIYQKLGVKGRVGLFSILDR</sequence>
<keyword evidence="1" id="KW-0805">Transcription regulation</keyword>
<proteinExistence type="predicted"/>
<name>A0A7C1F332_9THEO</name>
<dbReference type="GO" id="GO:0003677">
    <property type="term" value="F:DNA binding"/>
    <property type="evidence" value="ECO:0007669"/>
    <property type="project" value="UniProtKB-KW"/>
</dbReference>